<keyword evidence="4 6" id="KW-1133">Transmembrane helix</keyword>
<organism evidence="8 9">
    <name type="scientific">Extibacter muris</name>
    <dbReference type="NCBI Taxonomy" id="1796622"/>
    <lineage>
        <taxon>Bacteria</taxon>
        <taxon>Bacillati</taxon>
        <taxon>Bacillota</taxon>
        <taxon>Clostridia</taxon>
        <taxon>Lachnospirales</taxon>
        <taxon>Lachnospiraceae</taxon>
        <taxon>Extibacter</taxon>
    </lineage>
</organism>
<dbReference type="AlphaFoldDB" id="A0A4R4FC09"/>
<accession>A0A4R4FC09</accession>
<keyword evidence="2" id="KW-1003">Cell membrane</keyword>
<dbReference type="Pfam" id="PF02687">
    <property type="entry name" value="FtsX"/>
    <property type="match status" value="1"/>
</dbReference>
<feature type="transmembrane region" description="Helical" evidence="6">
    <location>
        <begin position="34"/>
        <end position="55"/>
    </location>
</feature>
<evidence type="ECO:0000313" key="8">
    <source>
        <dbReference type="EMBL" id="TDA20116.1"/>
    </source>
</evidence>
<evidence type="ECO:0000256" key="2">
    <source>
        <dbReference type="ARBA" id="ARBA00022475"/>
    </source>
</evidence>
<dbReference type="GO" id="GO:0005886">
    <property type="term" value="C:plasma membrane"/>
    <property type="evidence" value="ECO:0007669"/>
    <property type="project" value="UniProtKB-SubCell"/>
</dbReference>
<sequence>MGGGHLNYERKRIGILQTLGISKSDLKKMYYYEYLYESVIITGAEGLICSAWFIYRLRVATSFDSMKTFKHAVMSNMGDLSDFAFSVLTAVVVCAGISLITIHVPVKRILRNSIISNIRRLH</sequence>
<keyword evidence="9" id="KW-1185">Reference proteome</keyword>
<keyword evidence="5 6" id="KW-0472">Membrane</keyword>
<dbReference type="RefSeq" id="WP_132281523.1">
    <property type="nucleotide sequence ID" value="NZ_JAOBST010000080.1"/>
</dbReference>
<dbReference type="Proteomes" id="UP000295710">
    <property type="component" value="Unassembled WGS sequence"/>
</dbReference>
<evidence type="ECO:0000313" key="9">
    <source>
        <dbReference type="Proteomes" id="UP000295710"/>
    </source>
</evidence>
<feature type="domain" description="ABC3 transporter permease C-terminal" evidence="7">
    <location>
        <begin position="9"/>
        <end position="111"/>
    </location>
</feature>
<evidence type="ECO:0000256" key="1">
    <source>
        <dbReference type="ARBA" id="ARBA00004651"/>
    </source>
</evidence>
<evidence type="ECO:0000256" key="6">
    <source>
        <dbReference type="SAM" id="Phobius"/>
    </source>
</evidence>
<evidence type="ECO:0000259" key="7">
    <source>
        <dbReference type="Pfam" id="PF02687"/>
    </source>
</evidence>
<evidence type="ECO:0000256" key="5">
    <source>
        <dbReference type="ARBA" id="ARBA00023136"/>
    </source>
</evidence>
<proteinExistence type="predicted"/>
<dbReference type="EMBL" id="SMMX01000033">
    <property type="protein sequence ID" value="TDA20116.1"/>
    <property type="molecule type" value="Genomic_DNA"/>
</dbReference>
<evidence type="ECO:0000256" key="4">
    <source>
        <dbReference type="ARBA" id="ARBA00022989"/>
    </source>
</evidence>
<keyword evidence="3 6" id="KW-0812">Transmembrane</keyword>
<feature type="transmembrane region" description="Helical" evidence="6">
    <location>
        <begin position="83"/>
        <end position="106"/>
    </location>
</feature>
<comment type="caution">
    <text evidence="8">The sequence shown here is derived from an EMBL/GenBank/DDBJ whole genome shotgun (WGS) entry which is preliminary data.</text>
</comment>
<reference evidence="8 9" key="1">
    <citation type="journal article" date="2016" name="Nat. Microbiol.">
        <title>The Mouse Intestinal Bacterial Collection (miBC) provides host-specific insight into cultured diversity and functional potential of the gut microbiota.</title>
        <authorList>
            <person name="Lagkouvardos I."/>
            <person name="Pukall R."/>
            <person name="Abt B."/>
            <person name="Foesel B.U."/>
            <person name="Meier-Kolthoff J.P."/>
            <person name="Kumar N."/>
            <person name="Bresciani A."/>
            <person name="Martinez I."/>
            <person name="Just S."/>
            <person name="Ziegler C."/>
            <person name="Brugiroux S."/>
            <person name="Garzetti D."/>
            <person name="Wenning M."/>
            <person name="Bui T.P."/>
            <person name="Wang J."/>
            <person name="Hugenholtz F."/>
            <person name="Plugge C.M."/>
            <person name="Peterson D.A."/>
            <person name="Hornef M.W."/>
            <person name="Baines J.F."/>
            <person name="Smidt H."/>
            <person name="Walter J."/>
            <person name="Kristiansen K."/>
            <person name="Nielsen H.B."/>
            <person name="Haller D."/>
            <person name="Overmann J."/>
            <person name="Stecher B."/>
            <person name="Clavel T."/>
        </authorList>
    </citation>
    <scope>NUCLEOTIDE SEQUENCE [LARGE SCALE GENOMIC DNA]</scope>
    <source>
        <strain evidence="8 9">DSM 28560</strain>
    </source>
</reference>
<dbReference type="InterPro" id="IPR003838">
    <property type="entry name" value="ABC3_permease_C"/>
</dbReference>
<protein>
    <submittedName>
        <fullName evidence="8">FtsX-like permease family protein</fullName>
    </submittedName>
</protein>
<gene>
    <name evidence="8" type="ORF">E1963_18780</name>
</gene>
<name>A0A4R4FC09_9FIRM</name>
<evidence type="ECO:0000256" key="3">
    <source>
        <dbReference type="ARBA" id="ARBA00022692"/>
    </source>
</evidence>
<comment type="subcellular location">
    <subcellularLocation>
        <location evidence="1">Cell membrane</location>
        <topology evidence="1">Multi-pass membrane protein</topology>
    </subcellularLocation>
</comment>